<dbReference type="InterPro" id="IPR001789">
    <property type="entry name" value="Sig_transdc_resp-reg_receiver"/>
</dbReference>
<dbReference type="SUPFAM" id="SSF52540">
    <property type="entry name" value="P-loop containing nucleoside triphosphate hydrolases"/>
    <property type="match status" value="1"/>
</dbReference>
<dbReference type="PANTHER" id="PTHR43384">
    <property type="entry name" value="SEPTUM SITE-DETERMINING PROTEIN MIND HOMOLOG, CHLOROPLASTIC-RELATED"/>
    <property type="match status" value="1"/>
</dbReference>
<dbReference type="InterPro" id="IPR011006">
    <property type="entry name" value="CheY-like_superfamily"/>
</dbReference>
<keyword evidence="4" id="KW-1185">Reference proteome</keyword>
<comment type="caution">
    <text evidence="1">Lacks conserved residue(s) required for the propagation of feature annotation.</text>
</comment>
<dbReference type="SUPFAM" id="SSF52172">
    <property type="entry name" value="CheY-like"/>
    <property type="match status" value="1"/>
</dbReference>
<dbReference type="InterPro" id="IPR027417">
    <property type="entry name" value="P-loop_NTPase"/>
</dbReference>
<dbReference type="PROSITE" id="PS50110">
    <property type="entry name" value="RESPONSE_REGULATORY"/>
    <property type="match status" value="1"/>
</dbReference>
<dbReference type="InterPro" id="IPR002586">
    <property type="entry name" value="CobQ/CobB/MinD/ParA_Nub-bd_dom"/>
</dbReference>
<gene>
    <name evidence="3" type="ORF">RY831_29670</name>
</gene>
<protein>
    <submittedName>
        <fullName evidence="3">AAA family ATPase</fullName>
    </submittedName>
</protein>
<feature type="domain" description="Response regulatory" evidence="2">
    <location>
        <begin position="2"/>
        <end position="117"/>
    </location>
</feature>
<name>A0ABU6JJ81_9BURK</name>
<dbReference type="Gene3D" id="3.40.50.2300">
    <property type="match status" value="1"/>
</dbReference>
<dbReference type="RefSeq" id="WP_326509946.1">
    <property type="nucleotide sequence ID" value="NZ_JAWIIV010000050.1"/>
</dbReference>
<dbReference type="Pfam" id="PF01656">
    <property type="entry name" value="CbiA"/>
    <property type="match status" value="1"/>
</dbReference>
<organism evidence="3 4">
    <name type="scientific">Noviherbaspirillum album</name>
    <dbReference type="NCBI Taxonomy" id="3080276"/>
    <lineage>
        <taxon>Bacteria</taxon>
        <taxon>Pseudomonadati</taxon>
        <taxon>Pseudomonadota</taxon>
        <taxon>Betaproteobacteria</taxon>
        <taxon>Burkholderiales</taxon>
        <taxon>Oxalobacteraceae</taxon>
        <taxon>Noviherbaspirillum</taxon>
    </lineage>
</organism>
<evidence type="ECO:0000313" key="4">
    <source>
        <dbReference type="Proteomes" id="UP001352263"/>
    </source>
</evidence>
<reference evidence="3 4" key="1">
    <citation type="submission" date="2023-10" db="EMBL/GenBank/DDBJ databases">
        <title>Noviherbaspirillum sp. CPCC 100848 genome assembly.</title>
        <authorList>
            <person name="Li X.Y."/>
            <person name="Fang X.M."/>
        </authorList>
    </citation>
    <scope>NUCLEOTIDE SEQUENCE [LARGE SCALE GENOMIC DNA]</scope>
    <source>
        <strain evidence="3 4">CPCC 100848</strain>
    </source>
</reference>
<dbReference type="Proteomes" id="UP001352263">
    <property type="component" value="Unassembled WGS sequence"/>
</dbReference>
<dbReference type="EMBL" id="JAWIIV010000050">
    <property type="protein sequence ID" value="MEC4723325.1"/>
    <property type="molecule type" value="Genomic_DNA"/>
</dbReference>
<evidence type="ECO:0000313" key="3">
    <source>
        <dbReference type="EMBL" id="MEC4723325.1"/>
    </source>
</evidence>
<evidence type="ECO:0000259" key="2">
    <source>
        <dbReference type="PROSITE" id="PS50110"/>
    </source>
</evidence>
<evidence type="ECO:0000256" key="1">
    <source>
        <dbReference type="PROSITE-ProRule" id="PRU00169"/>
    </source>
</evidence>
<comment type="caution">
    <text evidence="3">The sequence shown here is derived from an EMBL/GenBank/DDBJ whole genome shotgun (WGS) entry which is preliminary data.</text>
</comment>
<dbReference type="Gene3D" id="3.40.50.300">
    <property type="entry name" value="P-loop containing nucleotide triphosphate hydrolases"/>
    <property type="match status" value="1"/>
</dbReference>
<sequence>MKIALISSNKDGLLDAARTLEAESHSIIAVEGSNGRIRAIAEQEQPDLLLIEVQHPCTEVLSQVEYITMQYPGMAVILLSANQTPAFLLEAMRAGVREVLPLLVAPVALMTAVSRVAAKLTGGQSKSAAKILAFMSCKGGSGATFLATNLGYQLAETRKVLLIDLNLQFGDALSFLHDGTPLSTIANIAQDIRRLDASFLAACTVRITDNYSVLAAPEDPSDAVKVKPAHIDSILNLAAAQYDFVVIDMARAIDPVSIRALDHAYRVFPVLQAGLPYVRNAKKLMDIFTALGYPKEKTELIVNRFEKRSEIGIEDIRRLVGSACIHTVPNSYKDVIASINQGDPLIKVARSNTVSRILSDFTNALNPRQEATRGFFGKLLRRA</sequence>
<accession>A0ABU6JJ81</accession>
<dbReference type="PANTHER" id="PTHR43384:SF13">
    <property type="entry name" value="SLR0110 PROTEIN"/>
    <property type="match status" value="1"/>
</dbReference>
<proteinExistence type="predicted"/>
<dbReference type="InterPro" id="IPR050625">
    <property type="entry name" value="ParA/MinD_ATPase"/>
</dbReference>